<organism evidence="3 4">
    <name type="scientific">Streptomyces aurantiacus</name>
    <dbReference type="NCBI Taxonomy" id="47760"/>
    <lineage>
        <taxon>Bacteria</taxon>
        <taxon>Bacillati</taxon>
        <taxon>Actinomycetota</taxon>
        <taxon>Actinomycetes</taxon>
        <taxon>Kitasatosporales</taxon>
        <taxon>Streptomycetaceae</taxon>
        <taxon>Streptomyces</taxon>
        <taxon>Streptomyces aurantiacus group</taxon>
    </lineage>
</organism>
<dbReference type="Proteomes" id="UP000516444">
    <property type="component" value="Chromosome"/>
</dbReference>
<gene>
    <name evidence="2" type="ORF">GCM10017557_00100</name>
    <name evidence="3" type="ORF">GCM10017557_82980</name>
</gene>
<feature type="region of interest" description="Disordered" evidence="1">
    <location>
        <begin position="1"/>
        <end position="21"/>
    </location>
</feature>
<evidence type="ECO:0008006" key="5">
    <source>
        <dbReference type="Google" id="ProtNLM"/>
    </source>
</evidence>
<feature type="compositionally biased region" description="Basic residues" evidence="1">
    <location>
        <begin position="1"/>
        <end position="17"/>
    </location>
</feature>
<dbReference type="AlphaFoldDB" id="A0A7G1PDB5"/>
<evidence type="ECO:0000313" key="4">
    <source>
        <dbReference type="Proteomes" id="UP000516444"/>
    </source>
</evidence>
<dbReference type="KEGG" id="sgm:GCM10017557_00100"/>
<keyword evidence="4" id="KW-1185">Reference proteome</keyword>
<sequence length="821" mass="90694">MGSRTKCRKSRNKRHFRSASGTSVLDAHGQVMADSLTTMTTLMASLPGDDPASEADAAFATAIEEFVVEVRRFDAIRLIEVARQRFLPMAREGEIPVTAEAGAVYVELLALIALATRQEEGGAAASEAGFQEMSHFVSSAKEGLSKILYLAELRSFARADPTDKFAMVSMFIRGAEVWMRNPSYPEMVEETNLALLDSVGSVRATLQAHLGFNATDAVAVLDACHNLQQDRLNDRIEAMGNAVLDAMAAEEEGRADRHLTEQAMLSVTSMFEPPAEQATVTIDDIVAYTSLAEECVRAIVERFRLNLETDSPTAVVEAFTSGRNPLRMRPLIVGADGRLMLPHPALNVFAVRENLEEHLKKTAPVWSQYAKHRGDLLESRTHAALERVLPGARFRDGLEYYLPASDDEAKAADPSKYTKRAEGDHLIVLDDVAIIVEDKAVALSALSRGGKTARIRTDLTGIITKAAEQAGRMRDAIERDGGLRSKDEGWIDLSQIREIHTIAVSLDDISTVLTATAELVRAGLLAADNIPWTVSLHDLELITELVARPAEFLLYLRRRRNPDVTVMFRAPDEMDLFLYFFEAGLWVEPDPVQVRAAFPFLPEPATAELRRYRTRKPAFLTSRTDALDQWFHTRGHDDARSTLAPKPAMVPSPLAPLIDELQSRNVTGWLSIGATLLSGTTDVQRKFARHGDELLDNPSPKGRSLTVPLTASVDPAEGWLFVWATHPAGANPEETDRRLRNYLRAKKHQLGLPRGVVFLYDQSTRELLDICYDGHTGPLDAALTTILSSLRPPSELHRSIHPNAKRPQSGTKNAAPHKRKR</sequence>
<evidence type="ECO:0000313" key="2">
    <source>
        <dbReference type="EMBL" id="BCL25151.1"/>
    </source>
</evidence>
<dbReference type="EMBL" id="AP023440">
    <property type="protein sequence ID" value="BCL33439.1"/>
    <property type="molecule type" value="Genomic_DNA"/>
</dbReference>
<reference evidence="3" key="2">
    <citation type="submission" date="2020-09" db="EMBL/GenBank/DDBJ databases">
        <authorList>
            <person name="Sun Q."/>
            <person name="Ohkuma M."/>
        </authorList>
    </citation>
    <scope>NUCLEOTIDE SEQUENCE</scope>
    <source>
        <strain evidence="3">JCM 4677</strain>
    </source>
</reference>
<dbReference type="EMBL" id="AP023440">
    <property type="protein sequence ID" value="BCL25151.1"/>
    <property type="molecule type" value="Genomic_DNA"/>
</dbReference>
<evidence type="ECO:0000313" key="3">
    <source>
        <dbReference type="EMBL" id="BCL33439.1"/>
    </source>
</evidence>
<proteinExistence type="predicted"/>
<reference evidence="3 4" key="1">
    <citation type="journal article" date="2014" name="Int. J. Syst. Evol. Microbiol.">
        <title>Complete genome sequence of Corynebacterium casei LMG S-19264T (=DSM 44701T), isolated from a smear-ripened cheese.</title>
        <authorList>
            <consortium name="US DOE Joint Genome Institute (JGI-PGF)"/>
            <person name="Walter F."/>
            <person name="Albersmeier A."/>
            <person name="Kalinowski J."/>
            <person name="Ruckert C."/>
        </authorList>
    </citation>
    <scope>NUCLEOTIDE SEQUENCE [LARGE SCALE GENOMIC DNA]</scope>
    <source>
        <strain evidence="3 4">JCM 4677</strain>
    </source>
</reference>
<evidence type="ECO:0000256" key="1">
    <source>
        <dbReference type="SAM" id="MobiDB-lite"/>
    </source>
</evidence>
<dbReference type="KEGG" id="sgm:GCM10017557_82980"/>
<accession>A0A7G1PDB5</accession>
<name>A0A7G1PDB5_9ACTN</name>
<feature type="region of interest" description="Disordered" evidence="1">
    <location>
        <begin position="793"/>
        <end position="821"/>
    </location>
</feature>
<protein>
    <recommendedName>
        <fullName evidence="5">Preprotein translocase subunit SecA</fullName>
    </recommendedName>
</protein>